<keyword evidence="6 8" id="KW-0012">Acyltransferase</keyword>
<dbReference type="GO" id="GO:0016746">
    <property type="term" value="F:acyltransferase activity"/>
    <property type="evidence" value="ECO:0007669"/>
    <property type="project" value="UniProtKB-KW"/>
</dbReference>
<sequence>MRKITCFLLDILQVIFIFSLFTLLKPLHFNLISNLGGRLGRNIGMKLPHRKRAYQNLKRAMPELSPKKQDEIVAGMFENLTRTLFEYVALPKIQVYSAASQVEVVGQEIIDQLRDDQKPAILFLAHLANWEIGTLAALQRGLILVQVYRKLNYPLTDKLVHWLHHRVASEVITKSQEGARQMILALKEGKHVSMLSDQKMNEGEWIPFFGLPAKTAPAGARLSLKYNCPFVPVRVERIEGTRFRVTYYPPLISHKKTEEEQLTDLLTQMNQLMENWIRERPEQWFWLHRRWPKGHKV</sequence>
<dbReference type="EMBL" id="BBVC01000116">
    <property type="protein sequence ID" value="GAO99036.1"/>
    <property type="molecule type" value="Genomic_DNA"/>
</dbReference>
<dbReference type="PANTHER" id="PTHR30606">
    <property type="entry name" value="LIPID A BIOSYNTHESIS LAUROYL ACYLTRANSFERASE"/>
    <property type="match status" value="1"/>
</dbReference>
<dbReference type="Proteomes" id="UP000036771">
    <property type="component" value="Unassembled WGS sequence"/>
</dbReference>
<evidence type="ECO:0000256" key="4">
    <source>
        <dbReference type="ARBA" id="ARBA00022679"/>
    </source>
</evidence>
<dbReference type="OrthoDB" id="9801955at2"/>
<evidence type="ECO:0000256" key="1">
    <source>
        <dbReference type="ARBA" id="ARBA00004533"/>
    </source>
</evidence>
<dbReference type="Pfam" id="PF03279">
    <property type="entry name" value="Lip_A_acyltrans"/>
    <property type="match status" value="1"/>
</dbReference>
<keyword evidence="4 8" id="KW-0808">Transferase</keyword>
<reference evidence="8 9" key="1">
    <citation type="submission" date="2015-03" db="EMBL/GenBank/DDBJ databases">
        <title>Caedibacter varicaedens, whole genome shotgun sequence.</title>
        <authorList>
            <person name="Suzuki H."/>
            <person name="Dapper A.L."/>
            <person name="Gibson A.K."/>
            <person name="Jackson C."/>
            <person name="Lee H."/>
            <person name="Pejaver V.R."/>
            <person name="Doak T."/>
            <person name="Lynch M."/>
        </authorList>
    </citation>
    <scope>NUCLEOTIDE SEQUENCE [LARGE SCALE GENOMIC DNA]</scope>
</reference>
<evidence type="ECO:0000256" key="5">
    <source>
        <dbReference type="ARBA" id="ARBA00023136"/>
    </source>
</evidence>
<comment type="caution">
    <text evidence="8">The sequence shown here is derived from an EMBL/GenBank/DDBJ whole genome shotgun (WGS) entry which is preliminary data.</text>
</comment>
<accession>A0A0K8MET3</accession>
<keyword evidence="3" id="KW-0997">Cell inner membrane</keyword>
<name>A0A0K8MET3_9PROT</name>
<comment type="subcellular location">
    <subcellularLocation>
        <location evidence="1">Cell inner membrane</location>
    </subcellularLocation>
</comment>
<evidence type="ECO:0000256" key="2">
    <source>
        <dbReference type="ARBA" id="ARBA00022475"/>
    </source>
</evidence>
<dbReference type="PIRSF" id="PIRSF026649">
    <property type="entry name" value="MsbB"/>
    <property type="match status" value="1"/>
</dbReference>
<dbReference type="PANTHER" id="PTHR30606:SF9">
    <property type="entry name" value="LIPID A BIOSYNTHESIS LAUROYLTRANSFERASE"/>
    <property type="match status" value="1"/>
</dbReference>
<feature type="transmembrane region" description="Helical" evidence="7">
    <location>
        <begin position="7"/>
        <end position="24"/>
    </location>
</feature>
<proteinExistence type="predicted"/>
<keyword evidence="5 7" id="KW-0472">Membrane</keyword>
<evidence type="ECO:0000256" key="6">
    <source>
        <dbReference type="ARBA" id="ARBA00023315"/>
    </source>
</evidence>
<dbReference type="CDD" id="cd07984">
    <property type="entry name" value="LPLAT_LABLAT-like"/>
    <property type="match status" value="1"/>
</dbReference>
<gene>
    <name evidence="8" type="primary">htrB</name>
    <name evidence="8" type="ORF">Cva_01709</name>
</gene>
<dbReference type="InterPro" id="IPR004960">
    <property type="entry name" value="LipA_acyltrans"/>
</dbReference>
<organism evidence="8 9">
    <name type="scientific">Caedimonas varicaedens</name>
    <dbReference type="NCBI Taxonomy" id="1629334"/>
    <lineage>
        <taxon>Bacteria</taxon>
        <taxon>Pseudomonadati</taxon>
        <taxon>Pseudomonadota</taxon>
        <taxon>Alphaproteobacteria</taxon>
        <taxon>Holosporales</taxon>
        <taxon>Caedimonadaceae</taxon>
        <taxon>Caedimonas</taxon>
    </lineage>
</organism>
<dbReference type="STRING" id="1629334.Cva_01709"/>
<keyword evidence="7" id="KW-1133">Transmembrane helix</keyword>
<keyword evidence="9" id="KW-1185">Reference proteome</keyword>
<protein>
    <submittedName>
        <fullName evidence="8">Lipid A biosynthesis lauroyl acyltransferase</fullName>
    </submittedName>
</protein>
<keyword evidence="2" id="KW-1003">Cell membrane</keyword>
<dbReference type="AlphaFoldDB" id="A0A0K8MET3"/>
<evidence type="ECO:0000313" key="8">
    <source>
        <dbReference type="EMBL" id="GAO99036.1"/>
    </source>
</evidence>
<keyword evidence="7" id="KW-0812">Transmembrane</keyword>
<dbReference type="GO" id="GO:0009247">
    <property type="term" value="P:glycolipid biosynthetic process"/>
    <property type="evidence" value="ECO:0007669"/>
    <property type="project" value="UniProtKB-ARBA"/>
</dbReference>
<evidence type="ECO:0000313" key="9">
    <source>
        <dbReference type="Proteomes" id="UP000036771"/>
    </source>
</evidence>
<evidence type="ECO:0000256" key="7">
    <source>
        <dbReference type="SAM" id="Phobius"/>
    </source>
</evidence>
<evidence type="ECO:0000256" key="3">
    <source>
        <dbReference type="ARBA" id="ARBA00022519"/>
    </source>
</evidence>
<dbReference type="GO" id="GO:0005886">
    <property type="term" value="C:plasma membrane"/>
    <property type="evidence" value="ECO:0007669"/>
    <property type="project" value="UniProtKB-SubCell"/>
</dbReference>